<dbReference type="Pfam" id="PF00440">
    <property type="entry name" value="TetR_N"/>
    <property type="match status" value="1"/>
</dbReference>
<dbReference type="InterPro" id="IPR001647">
    <property type="entry name" value="HTH_TetR"/>
</dbReference>
<organism evidence="6 7">
    <name type="scientific">Nonomuraea montanisoli</name>
    <dbReference type="NCBI Taxonomy" id="2741721"/>
    <lineage>
        <taxon>Bacteria</taxon>
        <taxon>Bacillati</taxon>
        <taxon>Actinomycetota</taxon>
        <taxon>Actinomycetes</taxon>
        <taxon>Streptosporangiales</taxon>
        <taxon>Streptosporangiaceae</taxon>
        <taxon>Nonomuraea</taxon>
    </lineage>
</organism>
<evidence type="ECO:0000256" key="2">
    <source>
        <dbReference type="ARBA" id="ARBA00023125"/>
    </source>
</evidence>
<dbReference type="PROSITE" id="PS50977">
    <property type="entry name" value="HTH_TETR_2"/>
    <property type="match status" value="1"/>
</dbReference>
<evidence type="ECO:0000256" key="3">
    <source>
        <dbReference type="ARBA" id="ARBA00023163"/>
    </source>
</evidence>
<dbReference type="PANTHER" id="PTHR30055:SF234">
    <property type="entry name" value="HTH-TYPE TRANSCRIPTIONAL REGULATOR BETI"/>
    <property type="match status" value="1"/>
</dbReference>
<dbReference type="EMBL" id="JABWGN010000006">
    <property type="protein sequence ID" value="NUW32942.1"/>
    <property type="molecule type" value="Genomic_DNA"/>
</dbReference>
<evidence type="ECO:0000259" key="5">
    <source>
        <dbReference type="PROSITE" id="PS50977"/>
    </source>
</evidence>
<gene>
    <name evidence="6" type="ORF">HTZ77_16075</name>
</gene>
<keyword evidence="2 4" id="KW-0238">DNA-binding</keyword>
<dbReference type="AlphaFoldDB" id="A0A7Y6M383"/>
<name>A0A7Y6M383_9ACTN</name>
<evidence type="ECO:0000256" key="4">
    <source>
        <dbReference type="PROSITE-ProRule" id="PRU00335"/>
    </source>
</evidence>
<keyword evidence="7" id="KW-1185">Reference proteome</keyword>
<dbReference type="PANTHER" id="PTHR30055">
    <property type="entry name" value="HTH-TYPE TRANSCRIPTIONAL REGULATOR RUTR"/>
    <property type="match status" value="1"/>
</dbReference>
<keyword evidence="1" id="KW-0805">Transcription regulation</keyword>
<evidence type="ECO:0000256" key="1">
    <source>
        <dbReference type="ARBA" id="ARBA00023015"/>
    </source>
</evidence>
<proteinExistence type="predicted"/>
<sequence length="206" mass="22884">MESEARRPYRMGARAAAMEATRTRVVEAAATLWMRQWYDDVTLQDVADEAGVSVQTIVNHFGGKDGLADAVADLVATETAVTRQAPTGDVAAIAAALFTDYERHGDANVLWTAQMDRVPAIARAAAHARGLHRAWLEQVFADRLPAPGPAREHALNLHHAATDVYLWKLWRRDLGLSREDAEHAMRDLLTSIDPRKRHAPRKRHDA</sequence>
<protein>
    <submittedName>
        <fullName evidence="6">TetR/AcrR family transcriptional regulator</fullName>
    </submittedName>
</protein>
<feature type="DNA-binding region" description="H-T-H motif" evidence="4">
    <location>
        <begin position="42"/>
        <end position="61"/>
    </location>
</feature>
<feature type="domain" description="HTH tetR-type" evidence="5">
    <location>
        <begin position="19"/>
        <end position="79"/>
    </location>
</feature>
<evidence type="ECO:0000313" key="7">
    <source>
        <dbReference type="Proteomes" id="UP000586042"/>
    </source>
</evidence>
<accession>A0A7Y6M383</accession>
<comment type="caution">
    <text evidence="6">The sequence shown here is derived from an EMBL/GenBank/DDBJ whole genome shotgun (WGS) entry which is preliminary data.</text>
</comment>
<dbReference type="SUPFAM" id="SSF46689">
    <property type="entry name" value="Homeodomain-like"/>
    <property type="match status" value="1"/>
</dbReference>
<dbReference type="GO" id="GO:0003700">
    <property type="term" value="F:DNA-binding transcription factor activity"/>
    <property type="evidence" value="ECO:0007669"/>
    <property type="project" value="TreeGrafter"/>
</dbReference>
<keyword evidence="3" id="KW-0804">Transcription</keyword>
<dbReference type="GO" id="GO:0000976">
    <property type="term" value="F:transcription cis-regulatory region binding"/>
    <property type="evidence" value="ECO:0007669"/>
    <property type="project" value="TreeGrafter"/>
</dbReference>
<reference evidence="6 7" key="1">
    <citation type="submission" date="2020-06" db="EMBL/GenBank/DDBJ databases">
        <title>Nonomuraea sp. SMC257, a novel actinomycete isolated from soil.</title>
        <authorList>
            <person name="Chanama M."/>
        </authorList>
    </citation>
    <scope>NUCLEOTIDE SEQUENCE [LARGE SCALE GENOMIC DNA]</scope>
    <source>
        <strain evidence="6 7">SMC257</strain>
    </source>
</reference>
<dbReference type="InterPro" id="IPR009057">
    <property type="entry name" value="Homeodomain-like_sf"/>
</dbReference>
<dbReference type="RefSeq" id="WP_175590404.1">
    <property type="nucleotide sequence ID" value="NZ_JABWGN010000006.1"/>
</dbReference>
<dbReference type="Proteomes" id="UP000586042">
    <property type="component" value="Unassembled WGS sequence"/>
</dbReference>
<dbReference type="Gene3D" id="1.10.357.10">
    <property type="entry name" value="Tetracycline Repressor, domain 2"/>
    <property type="match status" value="1"/>
</dbReference>
<dbReference type="InterPro" id="IPR050109">
    <property type="entry name" value="HTH-type_TetR-like_transc_reg"/>
</dbReference>
<evidence type="ECO:0000313" key="6">
    <source>
        <dbReference type="EMBL" id="NUW32942.1"/>
    </source>
</evidence>